<dbReference type="EMBL" id="CP025611">
    <property type="protein sequence ID" value="AUN31116.1"/>
    <property type="molecule type" value="Genomic_DNA"/>
</dbReference>
<dbReference type="OrthoDB" id="9806939at2"/>
<accession>A0A2K9NEZ1</accession>
<evidence type="ECO:0000259" key="3">
    <source>
        <dbReference type="Pfam" id="PF25973"/>
    </source>
</evidence>
<dbReference type="Gene3D" id="2.40.50.100">
    <property type="match status" value="1"/>
</dbReference>
<dbReference type="FunFam" id="2.40.30.170:FF:000010">
    <property type="entry name" value="Efflux RND transporter periplasmic adaptor subunit"/>
    <property type="match status" value="1"/>
</dbReference>
<dbReference type="Pfam" id="PF25973">
    <property type="entry name" value="BSH_CzcB"/>
    <property type="match status" value="1"/>
</dbReference>
<dbReference type="NCBIfam" id="TIGR01730">
    <property type="entry name" value="RND_mfp"/>
    <property type="match status" value="1"/>
</dbReference>
<evidence type="ECO:0000313" key="4">
    <source>
        <dbReference type="EMBL" id="AUN31116.1"/>
    </source>
</evidence>
<protein>
    <submittedName>
        <fullName evidence="4">Efflux RND transporter periplasmic adaptor subunit</fullName>
    </submittedName>
</protein>
<evidence type="ECO:0000256" key="1">
    <source>
        <dbReference type="ARBA" id="ARBA00009477"/>
    </source>
</evidence>
<evidence type="ECO:0000259" key="2">
    <source>
        <dbReference type="Pfam" id="PF25954"/>
    </source>
</evidence>
<feature type="domain" description="CusB-like beta-barrel" evidence="2">
    <location>
        <begin position="281"/>
        <end position="353"/>
    </location>
</feature>
<feature type="domain" description="CzcB-like barrel-sandwich hybrid" evidence="3">
    <location>
        <begin position="112"/>
        <end position="259"/>
    </location>
</feature>
<dbReference type="SUPFAM" id="SSF111369">
    <property type="entry name" value="HlyD-like secretion proteins"/>
    <property type="match status" value="1"/>
</dbReference>
<dbReference type="InterPro" id="IPR058792">
    <property type="entry name" value="Beta-barrel_RND_2"/>
</dbReference>
<dbReference type="PANTHER" id="PTHR30469">
    <property type="entry name" value="MULTIDRUG RESISTANCE PROTEIN MDTA"/>
    <property type="match status" value="1"/>
</dbReference>
<dbReference type="RefSeq" id="WP_102112728.1">
    <property type="nucleotide sequence ID" value="NZ_BMGN01000011.1"/>
</dbReference>
<dbReference type="GO" id="GO:0015562">
    <property type="term" value="F:efflux transmembrane transporter activity"/>
    <property type="evidence" value="ECO:0007669"/>
    <property type="project" value="TreeGrafter"/>
</dbReference>
<dbReference type="PANTHER" id="PTHR30469:SF38">
    <property type="entry name" value="HLYD FAMILY SECRETION PROTEIN"/>
    <property type="match status" value="1"/>
</dbReference>
<dbReference type="InterPro" id="IPR006143">
    <property type="entry name" value="RND_pump_MFP"/>
</dbReference>
<dbReference type="Gene3D" id="1.10.287.470">
    <property type="entry name" value="Helix hairpin bin"/>
    <property type="match status" value="1"/>
</dbReference>
<dbReference type="Proteomes" id="UP000234752">
    <property type="component" value="Chromosome eg_1"/>
</dbReference>
<keyword evidence="5" id="KW-1185">Reference proteome</keyword>
<dbReference type="GO" id="GO:1990281">
    <property type="term" value="C:efflux pump complex"/>
    <property type="evidence" value="ECO:0007669"/>
    <property type="project" value="TreeGrafter"/>
</dbReference>
<dbReference type="AlphaFoldDB" id="A0A2K9NEZ1"/>
<comment type="similarity">
    <text evidence="1">Belongs to the membrane fusion protein (MFP) (TC 8.A.1) family.</text>
</comment>
<organism evidence="4 5">
    <name type="scientific">Niveispirillum cyanobacteriorum</name>
    <dbReference type="NCBI Taxonomy" id="1612173"/>
    <lineage>
        <taxon>Bacteria</taxon>
        <taxon>Pseudomonadati</taxon>
        <taxon>Pseudomonadota</taxon>
        <taxon>Alphaproteobacteria</taxon>
        <taxon>Rhodospirillales</taxon>
        <taxon>Azospirillaceae</taxon>
        <taxon>Niveispirillum</taxon>
    </lineage>
</organism>
<dbReference type="Gene3D" id="2.40.30.170">
    <property type="match status" value="1"/>
</dbReference>
<gene>
    <name evidence="4" type="ORF">C0V82_13370</name>
</gene>
<dbReference type="KEGG" id="ncb:C0V82_13370"/>
<proteinExistence type="inferred from homology"/>
<dbReference type="Pfam" id="PF25954">
    <property type="entry name" value="Beta-barrel_RND_2"/>
    <property type="match status" value="1"/>
</dbReference>
<evidence type="ECO:0000313" key="5">
    <source>
        <dbReference type="Proteomes" id="UP000234752"/>
    </source>
</evidence>
<sequence length="360" mass="37289">MTDKRDLLRSLTIDRPADMPAAGMAPPRSGLPGWAKGVGVVALLALGVAGGVYGPALLGGQEAAAPAKVAASGTQATAPASGGAAAATPAAPVATPRPTNTLVASGYIVARRTATVSAEITGRVQDVLVDEGMVVTKGQELARLDATLAGIDLELAKARVASAQAQIEGFSADLRDAERVLARTASLSKASNASEAELTRAQARAETLRAQLKGSRADLEVARISVARQTETVDRHIVRAPFNGVVIDKNAQPGEIISPMSSGGFTRTGVCTLVDMDSLEVEVDVNEANIGRVRSGQKVEAVLDAYPDWKIPASVIAVVPRANRDKATIKVRIKLEQRDGRVLPDMGAKVTFLDAKPAGN</sequence>
<reference evidence="4 5" key="1">
    <citation type="submission" date="2017-12" db="EMBL/GenBank/DDBJ databases">
        <title>Genomes of bacteria within cyanobacterial aggregates.</title>
        <authorList>
            <person name="Cai H."/>
        </authorList>
    </citation>
    <scope>NUCLEOTIDE SEQUENCE [LARGE SCALE GENOMIC DNA]</scope>
    <source>
        <strain evidence="4 5">TH16</strain>
    </source>
</reference>
<dbReference type="InterPro" id="IPR058647">
    <property type="entry name" value="BSH_CzcB-like"/>
</dbReference>
<name>A0A2K9NEZ1_9PROT</name>